<keyword evidence="4" id="KW-1185">Reference proteome</keyword>
<proteinExistence type="predicted"/>
<evidence type="ECO:0000313" key="3">
    <source>
        <dbReference type="EMBL" id="KAK4320774.1"/>
    </source>
</evidence>
<evidence type="ECO:0000313" key="4">
    <source>
        <dbReference type="Proteomes" id="UP001292094"/>
    </source>
</evidence>
<dbReference type="EMBL" id="JAWZYT010000639">
    <property type="protein sequence ID" value="KAK4320774.1"/>
    <property type="molecule type" value="Genomic_DNA"/>
</dbReference>
<gene>
    <name evidence="3" type="ORF">Pmani_008393</name>
</gene>
<name>A0AAE1Q6R8_9EUCA</name>
<organism evidence="3 4">
    <name type="scientific">Petrolisthes manimaculis</name>
    <dbReference type="NCBI Taxonomy" id="1843537"/>
    <lineage>
        <taxon>Eukaryota</taxon>
        <taxon>Metazoa</taxon>
        <taxon>Ecdysozoa</taxon>
        <taxon>Arthropoda</taxon>
        <taxon>Crustacea</taxon>
        <taxon>Multicrustacea</taxon>
        <taxon>Malacostraca</taxon>
        <taxon>Eumalacostraca</taxon>
        <taxon>Eucarida</taxon>
        <taxon>Decapoda</taxon>
        <taxon>Pleocyemata</taxon>
        <taxon>Anomura</taxon>
        <taxon>Galatheoidea</taxon>
        <taxon>Porcellanidae</taxon>
        <taxon>Petrolisthes</taxon>
    </lineage>
</organism>
<feature type="domain" description="C2H2-type" evidence="2">
    <location>
        <begin position="7"/>
        <end position="28"/>
    </location>
</feature>
<dbReference type="InterPro" id="IPR013087">
    <property type="entry name" value="Znf_C2H2_type"/>
</dbReference>
<feature type="region of interest" description="Disordered" evidence="1">
    <location>
        <begin position="64"/>
        <end position="142"/>
    </location>
</feature>
<feature type="compositionally biased region" description="Polar residues" evidence="1">
    <location>
        <begin position="64"/>
        <end position="82"/>
    </location>
</feature>
<sequence length="142" mass="15757">MYTPAECPLCKRRFFNKYSAKRHMIQAHGENRFHTRPYARADPSCVSSTFSAALQAMGVDSGSSEVTTSLANTSQPYQQTHGVVSVSLPKPPLTYHQEGVVFTPTTSPRHQGYRDGSYPQANPGHSPPPLSPLRHNHNHHHP</sequence>
<dbReference type="PROSITE" id="PS00028">
    <property type="entry name" value="ZINC_FINGER_C2H2_1"/>
    <property type="match status" value="1"/>
</dbReference>
<dbReference type="Proteomes" id="UP001292094">
    <property type="component" value="Unassembled WGS sequence"/>
</dbReference>
<comment type="caution">
    <text evidence="3">The sequence shown here is derived from an EMBL/GenBank/DDBJ whole genome shotgun (WGS) entry which is preliminary data.</text>
</comment>
<evidence type="ECO:0000259" key="2">
    <source>
        <dbReference type="PROSITE" id="PS00028"/>
    </source>
</evidence>
<evidence type="ECO:0000256" key="1">
    <source>
        <dbReference type="SAM" id="MobiDB-lite"/>
    </source>
</evidence>
<accession>A0AAE1Q6R8</accession>
<dbReference type="AlphaFoldDB" id="A0AAE1Q6R8"/>
<reference evidence="3" key="1">
    <citation type="submission" date="2023-11" db="EMBL/GenBank/DDBJ databases">
        <title>Genome assemblies of two species of porcelain crab, Petrolisthes cinctipes and Petrolisthes manimaculis (Anomura: Porcellanidae).</title>
        <authorList>
            <person name="Angst P."/>
        </authorList>
    </citation>
    <scope>NUCLEOTIDE SEQUENCE</scope>
    <source>
        <strain evidence="3">PB745_02</strain>
        <tissue evidence="3">Gill</tissue>
    </source>
</reference>
<protein>
    <recommendedName>
        <fullName evidence="2">C2H2-type domain-containing protein</fullName>
    </recommendedName>
</protein>